<comment type="subcellular location">
    <subcellularLocation>
        <location evidence="1">Chromosome</location>
        <location evidence="1">Centromere</location>
    </subcellularLocation>
</comment>
<evidence type="ECO:0000313" key="11">
    <source>
        <dbReference type="EMBL" id="OQS55427.1"/>
    </source>
</evidence>
<dbReference type="GO" id="GO:0031262">
    <property type="term" value="C:Ndc80 complex"/>
    <property type="evidence" value="ECO:0007669"/>
    <property type="project" value="InterPro"/>
</dbReference>
<dbReference type="VEuPathDB" id="MicrosporidiaDB:EHP00_668"/>
<dbReference type="OrthoDB" id="8194677at2759"/>
<comment type="similarity">
    <text evidence="2">Belongs to the NUF2 family.</text>
</comment>
<protein>
    <submittedName>
        <fullName evidence="12">NUF2</fullName>
    </submittedName>
</protein>
<dbReference type="AlphaFoldDB" id="A0A1W0E833"/>
<evidence type="ECO:0000256" key="4">
    <source>
        <dbReference type="ARBA" id="ARBA00022618"/>
    </source>
</evidence>
<evidence type="ECO:0000259" key="10">
    <source>
        <dbReference type="Pfam" id="PF03800"/>
    </source>
</evidence>
<dbReference type="Pfam" id="PF03800">
    <property type="entry name" value="Nuf2"/>
    <property type="match status" value="1"/>
</dbReference>
<dbReference type="GO" id="GO:0051301">
    <property type="term" value="P:cell division"/>
    <property type="evidence" value="ECO:0007669"/>
    <property type="project" value="UniProtKB-KW"/>
</dbReference>
<dbReference type="InterPro" id="IPR005549">
    <property type="entry name" value="Kinetochore_Nuf2_N"/>
</dbReference>
<evidence type="ECO:0000256" key="2">
    <source>
        <dbReference type="ARBA" id="ARBA00005498"/>
    </source>
</evidence>
<proteinExistence type="inferred from homology"/>
<keyword evidence="4" id="KW-0132">Cell division</keyword>
<keyword evidence="8" id="KW-0137">Centromere</keyword>
<keyword evidence="5" id="KW-0498">Mitosis</keyword>
<keyword evidence="13" id="KW-1185">Reference proteome</keyword>
<accession>A0A1W0E833</accession>
<sequence length="415" mass="48938">MGIYNLPPLPQRKLVSYFRDFEIDLSEANLIKPSPAFVQRFYMDILHVFSNKNYASEVESSKAMVNYVKETCDLLSSIGLKNLTIKEIFTPNEKTFNVICTYIANFMMFRDTKKDLYDRALEIADGSNLFKKQLLTKRQDLINIINDYKKNQGANQEKLRDVKNTIDLLLKELKEVKAFNKEKIDEFNELKTKKIQLTDKKCEMEMIEHDLQQDVKRLNLQIVSNPEELLSLVQEMRVLVATETKNIEMLKNNAKQKEDVLISKTKELKKVEKIHEITLDIQKMNEKEEELEQKEFFLKSQIKIHESGFKNKEIRLNHIKRQLQLVETRSESLDIKADKHKNEIAKKLEKVKQELKDLTEQQGENENLKNKNKIELQKLQFEKTKIEDDFNRLCTQVIDLLSELSTKVEINKDFK</sequence>
<evidence type="ECO:0000256" key="1">
    <source>
        <dbReference type="ARBA" id="ARBA00004584"/>
    </source>
</evidence>
<dbReference type="EMBL" id="MNPJ01000009">
    <property type="protein sequence ID" value="OQS55427.1"/>
    <property type="molecule type" value="Genomic_DNA"/>
</dbReference>
<organism evidence="11 13">
    <name type="scientific">Ecytonucleospora hepatopenaei</name>
    <dbReference type="NCBI Taxonomy" id="646526"/>
    <lineage>
        <taxon>Eukaryota</taxon>
        <taxon>Fungi</taxon>
        <taxon>Fungi incertae sedis</taxon>
        <taxon>Microsporidia</taxon>
        <taxon>Enterocytozoonidae</taxon>
        <taxon>Ecytonucleospora</taxon>
    </lineage>
</organism>
<comment type="caution">
    <text evidence="11">The sequence shown here is derived from an EMBL/GenBank/DDBJ whole genome shotgun (WGS) entry which is preliminary data.</text>
</comment>
<dbReference type="InterPro" id="IPR038275">
    <property type="entry name" value="Nuf2_N_sf"/>
</dbReference>
<evidence type="ECO:0000256" key="3">
    <source>
        <dbReference type="ARBA" id="ARBA00022454"/>
    </source>
</evidence>
<dbReference type="Proteomes" id="UP000192758">
    <property type="component" value="Unassembled WGS sequence"/>
</dbReference>
<evidence type="ECO:0000256" key="7">
    <source>
        <dbReference type="ARBA" id="ARBA00023306"/>
    </source>
</evidence>
<evidence type="ECO:0000256" key="6">
    <source>
        <dbReference type="ARBA" id="ARBA00023054"/>
    </source>
</evidence>
<keyword evidence="6 9" id="KW-0175">Coiled coil</keyword>
<evidence type="ECO:0000256" key="9">
    <source>
        <dbReference type="SAM" id="Coils"/>
    </source>
</evidence>
<reference evidence="11 13" key="1">
    <citation type="journal article" date="2017" name="Environ. Microbiol.">
        <title>Decay of the glycolytic pathway and adaptation to intranuclear parasitism within Enterocytozoonidae microsporidia.</title>
        <authorList>
            <person name="Wiredu Boakye D."/>
            <person name="Jaroenlak P."/>
            <person name="Prachumwat A."/>
            <person name="Williams T.A."/>
            <person name="Bateman K.S."/>
            <person name="Itsathitphaisarn O."/>
            <person name="Sritunyalucksana K."/>
            <person name="Paszkiewicz K.H."/>
            <person name="Moore K.A."/>
            <person name="Stentiford G.D."/>
            <person name="Williams B.A."/>
        </authorList>
    </citation>
    <scope>NUCLEOTIDE SEQUENCE [LARGE SCALE GENOMIC DNA]</scope>
    <source>
        <strain evidence="11 13">TH1</strain>
    </source>
</reference>
<evidence type="ECO:0000313" key="12">
    <source>
        <dbReference type="EMBL" id="OQS55593.1"/>
    </source>
</evidence>
<feature type="coiled-coil region" evidence="9">
    <location>
        <begin position="131"/>
        <end position="190"/>
    </location>
</feature>
<gene>
    <name evidence="12" type="primary">NUF2</name>
    <name evidence="11" type="ORF">EHP00_2557</name>
    <name evidence="12" type="ORF">EHP00_668</name>
</gene>
<dbReference type="Gene3D" id="1.10.418.60">
    <property type="entry name" value="Ncd80 complex, Nuf2 subunit"/>
    <property type="match status" value="1"/>
</dbReference>
<dbReference type="VEuPathDB" id="MicrosporidiaDB:EHP00_2557"/>
<keyword evidence="3" id="KW-0158">Chromosome</keyword>
<feature type="coiled-coil region" evidence="9">
    <location>
        <begin position="240"/>
        <end position="301"/>
    </location>
</feature>
<evidence type="ECO:0000256" key="8">
    <source>
        <dbReference type="ARBA" id="ARBA00023328"/>
    </source>
</evidence>
<feature type="domain" description="Kinetochore protein Nuf2 N-terminal" evidence="10">
    <location>
        <begin position="4"/>
        <end position="122"/>
    </location>
</feature>
<name>A0A1W0E833_9MICR</name>
<evidence type="ECO:0000256" key="5">
    <source>
        <dbReference type="ARBA" id="ARBA00022776"/>
    </source>
</evidence>
<feature type="coiled-coil region" evidence="9">
    <location>
        <begin position="337"/>
        <end position="385"/>
    </location>
</feature>
<evidence type="ECO:0000313" key="13">
    <source>
        <dbReference type="Proteomes" id="UP000192758"/>
    </source>
</evidence>
<dbReference type="STRING" id="646526.A0A1W0E833"/>
<dbReference type="EMBL" id="MNPJ01000007">
    <property type="protein sequence ID" value="OQS55593.1"/>
    <property type="molecule type" value="Genomic_DNA"/>
</dbReference>
<keyword evidence="7" id="KW-0131">Cell cycle</keyword>